<dbReference type="SUPFAM" id="SSF55545">
    <property type="entry name" value="beta-N-acetylhexosaminidase-like domain"/>
    <property type="match status" value="1"/>
</dbReference>
<dbReference type="SUPFAM" id="SSF51445">
    <property type="entry name" value="(Trans)glycosidases"/>
    <property type="match status" value="1"/>
</dbReference>
<comment type="subunit">
    <text evidence="10">Homodimer.</text>
</comment>
<dbReference type="Gene3D" id="3.30.379.10">
    <property type="entry name" value="Chitobiase/beta-hexosaminidase domain 2-like"/>
    <property type="match status" value="1"/>
</dbReference>
<dbReference type="EC" id="3.2.1.131" evidence="10"/>
<evidence type="ECO:0000313" key="14">
    <source>
        <dbReference type="EMBL" id="RNL87838.1"/>
    </source>
</evidence>
<dbReference type="GO" id="GO:0046559">
    <property type="term" value="F:alpha-glucuronidase activity"/>
    <property type="evidence" value="ECO:0007669"/>
    <property type="project" value="InterPro"/>
</dbReference>
<dbReference type="Pfam" id="PF03648">
    <property type="entry name" value="Glyco_hydro_67N"/>
    <property type="match status" value="1"/>
</dbReference>
<dbReference type="PIRSF" id="PIRSF029900">
    <property type="entry name" value="Alpha-glucuronds"/>
    <property type="match status" value="1"/>
</dbReference>
<evidence type="ECO:0000256" key="7">
    <source>
        <dbReference type="ARBA" id="ARBA00052795"/>
    </source>
</evidence>
<dbReference type="InterPro" id="IPR017853">
    <property type="entry name" value="GH"/>
</dbReference>
<evidence type="ECO:0000256" key="8">
    <source>
        <dbReference type="PIRNR" id="PIRNR029900"/>
    </source>
</evidence>
<name>A0A3N0EIX0_SINP1</name>
<evidence type="ECO:0000256" key="5">
    <source>
        <dbReference type="ARBA" id="ARBA00023295"/>
    </source>
</evidence>
<dbReference type="PANTHER" id="PTHR39207">
    <property type="entry name" value="ALPHA-GLUCURONIDASE A"/>
    <property type="match status" value="1"/>
</dbReference>
<dbReference type="Gene3D" id="3.20.20.80">
    <property type="entry name" value="Glycosidases"/>
    <property type="match status" value="1"/>
</dbReference>
<dbReference type="Proteomes" id="UP000267469">
    <property type="component" value="Unassembled WGS sequence"/>
</dbReference>
<dbReference type="RefSeq" id="WP_123215755.1">
    <property type="nucleotide sequence ID" value="NZ_RJTM01000068.1"/>
</dbReference>
<protein>
    <recommendedName>
        <fullName evidence="10">Xylan alpha-1,2-glucuronidase</fullName>
        <ecNumber evidence="10">3.2.1.131</ecNumber>
    </recommendedName>
</protein>
<evidence type="ECO:0000256" key="6">
    <source>
        <dbReference type="ARBA" id="ARBA00023326"/>
    </source>
</evidence>
<dbReference type="InterPro" id="IPR011099">
    <property type="entry name" value="Glyco_hydro_67_C"/>
</dbReference>
<keyword evidence="15" id="KW-1185">Reference proteome</keyword>
<accession>A0A3N0EIX0</accession>
<evidence type="ECO:0000256" key="3">
    <source>
        <dbReference type="ARBA" id="ARBA00022801"/>
    </source>
</evidence>
<comment type="catalytic activity">
    <reaction evidence="7 10">
        <text>Hydrolysis of (1-&gt;2)-alpha-D-(4-O-methyl)glucuronosyl links in the main chain of hardwood xylans.</text>
        <dbReference type="EC" id="3.2.1.131"/>
    </reaction>
</comment>
<feature type="active site" description="Proton acceptor" evidence="9">
    <location>
        <position position="381"/>
    </location>
</feature>
<gene>
    <name evidence="14" type="ORF">ED312_09420</name>
</gene>
<dbReference type="InterPro" id="IPR037054">
    <property type="entry name" value="A-glucoronidase_C_sf"/>
</dbReference>
<dbReference type="OrthoDB" id="339499at2"/>
<evidence type="ECO:0000256" key="9">
    <source>
        <dbReference type="PIRSR" id="PIRSR029900-1"/>
    </source>
</evidence>
<dbReference type="GO" id="GO:0005576">
    <property type="term" value="C:extracellular region"/>
    <property type="evidence" value="ECO:0007669"/>
    <property type="project" value="InterPro"/>
</dbReference>
<comment type="similarity">
    <text evidence="1 8 10">Belongs to the glycosyl hydrolase 67 family.</text>
</comment>
<keyword evidence="5 8" id="KW-0326">Glycosidase</keyword>
<dbReference type="InterPro" id="IPR011395">
    <property type="entry name" value="Glyco_hydro_67_aGlcAse"/>
</dbReference>
<organism evidence="14 15">
    <name type="scientific">Sinomicrobium pectinilyticum</name>
    <dbReference type="NCBI Taxonomy" id="1084421"/>
    <lineage>
        <taxon>Bacteria</taxon>
        <taxon>Pseudomonadati</taxon>
        <taxon>Bacteroidota</taxon>
        <taxon>Flavobacteriia</taxon>
        <taxon>Flavobacteriales</taxon>
        <taxon>Flavobacteriaceae</taxon>
        <taxon>Sinomicrobium</taxon>
    </lineage>
</organism>
<dbReference type="PANTHER" id="PTHR39207:SF1">
    <property type="entry name" value="ALPHA-GLUCURONIDASE A"/>
    <property type="match status" value="1"/>
</dbReference>
<feature type="active site" description="Proton donor" evidence="9">
    <location>
        <position position="307"/>
    </location>
</feature>
<evidence type="ECO:0000313" key="15">
    <source>
        <dbReference type="Proteomes" id="UP000267469"/>
    </source>
</evidence>
<comment type="caution">
    <text evidence="14">The sequence shown here is derived from an EMBL/GenBank/DDBJ whole genome shotgun (WGS) entry which is preliminary data.</text>
</comment>
<feature type="domain" description="Glycosyl hydrolase family 67 C-terminal" evidence="12">
    <location>
        <begin position="470"/>
        <end position="694"/>
    </location>
</feature>
<keyword evidence="2 8" id="KW-0858">Xylan degradation</keyword>
<dbReference type="InterPro" id="IPR029018">
    <property type="entry name" value="Hex-like_dom2"/>
</dbReference>
<dbReference type="InterPro" id="IPR011100">
    <property type="entry name" value="Glyco_hydro_67_cat"/>
</dbReference>
<keyword evidence="4 10" id="KW-0119">Carbohydrate metabolism</keyword>
<dbReference type="Pfam" id="PF07477">
    <property type="entry name" value="Glyco_hydro_67C"/>
    <property type="match status" value="1"/>
</dbReference>
<evidence type="ECO:0000256" key="10">
    <source>
        <dbReference type="RuleBase" id="RU361198"/>
    </source>
</evidence>
<feature type="active site" description="Proton acceptor" evidence="9">
    <location>
        <position position="409"/>
    </location>
</feature>
<evidence type="ECO:0000256" key="1">
    <source>
        <dbReference type="ARBA" id="ARBA00008833"/>
    </source>
</evidence>
<dbReference type="GO" id="GO:0033939">
    <property type="term" value="F:xylan alpha-1,2-glucuronosidase activity"/>
    <property type="evidence" value="ECO:0007669"/>
    <property type="project" value="UniProtKB-EC"/>
</dbReference>
<evidence type="ECO:0000256" key="2">
    <source>
        <dbReference type="ARBA" id="ARBA00022651"/>
    </source>
</evidence>
<dbReference type="Pfam" id="PF07488">
    <property type="entry name" value="Glyco_hydro_67M"/>
    <property type="match status" value="1"/>
</dbReference>
<proteinExistence type="inferred from homology"/>
<dbReference type="EMBL" id="RJTM01000068">
    <property type="protein sequence ID" value="RNL87838.1"/>
    <property type="molecule type" value="Genomic_DNA"/>
</dbReference>
<feature type="domain" description="Glycosyl hydrolase family 67 catalytic" evidence="13">
    <location>
        <begin position="150"/>
        <end position="469"/>
    </location>
</feature>
<keyword evidence="3 8" id="KW-0378">Hydrolase</keyword>
<keyword evidence="6 10" id="KW-0624">Polysaccharide degradation</keyword>
<dbReference type="Gene3D" id="3.90.1330.10">
    <property type="entry name" value="Alpha-glucuronidase, C-terminal domain"/>
    <property type="match status" value="1"/>
</dbReference>
<evidence type="ECO:0000259" key="11">
    <source>
        <dbReference type="Pfam" id="PF03648"/>
    </source>
</evidence>
<dbReference type="AlphaFoldDB" id="A0A3N0EIX0"/>
<dbReference type="GO" id="GO:2000886">
    <property type="term" value="P:glucuronoxylan catabolic process"/>
    <property type="evidence" value="ECO:0007669"/>
    <property type="project" value="UniProtKB-ARBA"/>
</dbReference>
<evidence type="ECO:0000259" key="13">
    <source>
        <dbReference type="Pfam" id="PF07488"/>
    </source>
</evidence>
<dbReference type="InterPro" id="IPR005154">
    <property type="entry name" value="Glyco_hydro_67_aGlcAse_N"/>
</dbReference>
<reference evidence="14 15" key="1">
    <citation type="submission" date="2018-10" db="EMBL/GenBank/DDBJ databases">
        <title>Sinomicrobium pectinilyticum sp. nov., a pectinase-producing bacterium isolated from alkaline and saline soil, and emended description of the genus Sinomicrobium.</title>
        <authorList>
            <person name="Cheng B."/>
            <person name="Li C."/>
            <person name="Lai Q."/>
            <person name="Du M."/>
            <person name="Shao Z."/>
            <person name="Xu P."/>
            <person name="Yang C."/>
        </authorList>
    </citation>
    <scope>NUCLEOTIDE SEQUENCE [LARGE SCALE GENOMIC DNA]</scope>
    <source>
        <strain evidence="14 15">5DNS001</strain>
    </source>
</reference>
<sequence length="721" mass="82616">MSLLKKTQLSVFFLSFFSVLSQTDSGYNLWLNYRKIENPEVLSEYTRHIQGIYMESGEETLNIVKEELTLALKGLLGMSPPFVPGQPKEYSLIVRKTENLSREIRRKLEKDIPAITKDGYLIRSSGKNIVITAHNDIGILYGTFHFLRHLQQQLSLGNIRILEVPKTDIRVLNHWDNLDRTVERGYAGASIWKWHRLPGYIDPRYKDYARANASVGINGTVLTNVNASALVLTPAYIEKVAALADVFRPYGIKVYLTARFSAPIEIGGLETADPLNPEVRQWWKEKISEIYKEIPDFGGFLVKANSEGQPGPQNYGRSHVDGANMMADALAPHNGIVMWRAFVYSEHDTTDRAKQAYSEFVSLDGKFRDNVLIQVKNGAIDFQPREPFHPMFAAMPRTPLMMEFQITQEYLGFSTHMVFLPKLYEEVLQADTYSHGKGSYVAKVIDGTLDNKKISGIAGVANIGSDINWTGHPFGQANWYGFGRLAWDPYIPAEKIADEWLRLTFSNDENFVTPVKKMLLQSHRAVVNYMTPLGLHHIMDTGHHYGPGPWVNNLSRPEWNPVYYHKADENGIGFDRTPTGSNATSQYTKEVARIFNDVETCPEEFLLWFHHLPWDYKLHNGRTLWDGLGIKYQEGVNQVRKAKNTWKKMEPYVNKQQFGEISMLLDIQLEEAVWWRNACMLYFQTHSKKAFPKEMETPSHSLEYYQSLKFPYAPGISPKWH</sequence>
<evidence type="ECO:0000259" key="12">
    <source>
        <dbReference type="Pfam" id="PF07477"/>
    </source>
</evidence>
<dbReference type="FunFam" id="3.20.20.80:FF:000096">
    <property type="entry name" value="Xylan alpha-1,2-glucuronidase"/>
    <property type="match status" value="1"/>
</dbReference>
<evidence type="ECO:0000256" key="4">
    <source>
        <dbReference type="ARBA" id="ARBA00023277"/>
    </source>
</evidence>
<feature type="domain" description="Alpha glucuronidase N-terminal" evidence="11">
    <location>
        <begin position="29"/>
        <end position="146"/>
    </location>
</feature>